<proteinExistence type="inferred from homology"/>
<keyword evidence="7 10" id="KW-0067">ATP-binding</keyword>
<evidence type="ECO:0000256" key="6">
    <source>
        <dbReference type="ARBA" id="ARBA00022741"/>
    </source>
</evidence>
<evidence type="ECO:0000256" key="9">
    <source>
        <dbReference type="ARBA" id="ARBA00049563"/>
    </source>
</evidence>
<dbReference type="GO" id="GO:0052381">
    <property type="term" value="F:tRNA dimethylallyltransferase activity"/>
    <property type="evidence" value="ECO:0007669"/>
    <property type="project" value="UniProtKB-EC"/>
</dbReference>
<comment type="function">
    <text evidence="2 10 12">Catalyzes the transfer of a dimethylallyl group onto the adenine at position 37 in tRNAs that read codons beginning with uridine, leading to the formation of N6-(dimethylallyl)adenosine (i(6)A).</text>
</comment>
<dbReference type="Proteomes" id="UP001320766">
    <property type="component" value="Unassembled WGS sequence"/>
</dbReference>
<evidence type="ECO:0000256" key="11">
    <source>
        <dbReference type="RuleBase" id="RU003783"/>
    </source>
</evidence>
<evidence type="ECO:0000256" key="10">
    <source>
        <dbReference type="HAMAP-Rule" id="MF_00185"/>
    </source>
</evidence>
<keyword evidence="15" id="KW-1185">Reference proteome</keyword>
<feature type="binding site" evidence="10">
    <location>
        <begin position="11"/>
        <end position="18"/>
    </location>
    <ligand>
        <name>ATP</name>
        <dbReference type="ChEBI" id="CHEBI:30616"/>
    </ligand>
</feature>
<feature type="binding site" evidence="10">
    <location>
        <begin position="13"/>
        <end position="18"/>
    </location>
    <ligand>
        <name>substrate</name>
    </ligand>
</feature>
<dbReference type="HAMAP" id="MF_00185">
    <property type="entry name" value="IPP_trans"/>
    <property type="match status" value="1"/>
</dbReference>
<sequence>MRQQPVIAVVGPTAAGKSDLAVDIALRLGGECVNADSMQLYRGMDIGTAKLTPEEWRGVPHHLLDIWDVTVTASVAEYQKLARALLDTLAVPVLVGGSGLYVRAAVDDLEFPGTDPAIRARLEAELAESGPAPLYERLTREDPVAAAAILPSNGRRIVRALEVIEHSGRPFSATMPSYDGVYPCVQIGLEVPRPELDERIALRVERMWAAGLVEEVRGLLGQGLARGRTASRALGYAQVLRFLQGEWTEEQAFEETVRATKRFARRQESWFRRDPRVRWLPYDAPDLLDRALALVTAGGGAA</sequence>
<gene>
    <name evidence="10" type="primary">miaA</name>
    <name evidence="14" type="ORF">HD595_000998</name>
</gene>
<keyword evidence="4 10" id="KW-0808">Transferase</keyword>
<comment type="catalytic activity">
    <reaction evidence="9 10 11">
        <text>adenosine(37) in tRNA + dimethylallyl diphosphate = N(6)-dimethylallyladenosine(37) in tRNA + diphosphate</text>
        <dbReference type="Rhea" id="RHEA:26482"/>
        <dbReference type="Rhea" id="RHEA-COMP:10162"/>
        <dbReference type="Rhea" id="RHEA-COMP:10375"/>
        <dbReference type="ChEBI" id="CHEBI:33019"/>
        <dbReference type="ChEBI" id="CHEBI:57623"/>
        <dbReference type="ChEBI" id="CHEBI:74411"/>
        <dbReference type="ChEBI" id="CHEBI:74415"/>
        <dbReference type="EC" id="2.5.1.75"/>
    </reaction>
</comment>
<evidence type="ECO:0000313" key="15">
    <source>
        <dbReference type="Proteomes" id="UP001320766"/>
    </source>
</evidence>
<evidence type="ECO:0000256" key="12">
    <source>
        <dbReference type="RuleBase" id="RU003784"/>
    </source>
</evidence>
<evidence type="ECO:0000256" key="2">
    <source>
        <dbReference type="ARBA" id="ARBA00003213"/>
    </source>
</evidence>
<feature type="site" description="Interaction with substrate tRNA" evidence="10">
    <location>
        <position position="98"/>
    </location>
</feature>
<comment type="subunit">
    <text evidence="10">Monomer.</text>
</comment>
<comment type="cofactor">
    <cofactor evidence="1 10">
        <name>Mg(2+)</name>
        <dbReference type="ChEBI" id="CHEBI:18420"/>
    </cofactor>
</comment>
<dbReference type="Gene3D" id="1.10.20.140">
    <property type="match status" value="1"/>
</dbReference>
<dbReference type="PANTHER" id="PTHR11088">
    <property type="entry name" value="TRNA DIMETHYLALLYLTRANSFERASE"/>
    <property type="match status" value="1"/>
</dbReference>
<evidence type="ECO:0000256" key="7">
    <source>
        <dbReference type="ARBA" id="ARBA00022840"/>
    </source>
</evidence>
<reference evidence="14 15" key="1">
    <citation type="submission" date="2022-06" db="EMBL/GenBank/DDBJ databases">
        <title>Sequencing the genomes of 1000 actinobacteria strains.</title>
        <authorList>
            <person name="Klenk H.-P."/>
        </authorList>
    </citation>
    <scope>NUCLEOTIDE SEQUENCE [LARGE SCALE GENOMIC DNA]</scope>
    <source>
        <strain evidence="14 15">DSM 44170</strain>
    </source>
</reference>
<dbReference type="InterPro" id="IPR027417">
    <property type="entry name" value="P-loop_NTPase"/>
</dbReference>
<accession>A0ABT1JSZ6</accession>
<evidence type="ECO:0000313" key="14">
    <source>
        <dbReference type="EMBL" id="MCP2344876.1"/>
    </source>
</evidence>
<dbReference type="EC" id="2.5.1.75" evidence="10"/>
<protein>
    <recommendedName>
        <fullName evidence="10">tRNA dimethylallyltransferase</fullName>
        <ecNumber evidence="10">2.5.1.75</ecNumber>
    </recommendedName>
    <alternativeName>
        <fullName evidence="10">Dimethylallyl diphosphate:tRNA dimethylallyltransferase</fullName>
        <shortName evidence="10">DMAPP:tRNA dimethylallyltransferase</shortName>
        <shortName evidence="10">DMATase</shortName>
    </alternativeName>
    <alternativeName>
        <fullName evidence="10">Isopentenyl-diphosphate:tRNA isopentenyltransferase</fullName>
        <shortName evidence="10">IPP transferase</shortName>
        <shortName evidence="10">IPPT</shortName>
        <shortName evidence="10">IPTase</shortName>
    </alternativeName>
</protein>
<dbReference type="SUPFAM" id="SSF52540">
    <property type="entry name" value="P-loop containing nucleoside triphosphate hydrolases"/>
    <property type="match status" value="2"/>
</dbReference>
<dbReference type="Pfam" id="PF01715">
    <property type="entry name" value="IPPT"/>
    <property type="match status" value="1"/>
</dbReference>
<keyword evidence="6 10" id="KW-0547">Nucleotide-binding</keyword>
<evidence type="ECO:0000256" key="4">
    <source>
        <dbReference type="ARBA" id="ARBA00022679"/>
    </source>
</evidence>
<evidence type="ECO:0000256" key="5">
    <source>
        <dbReference type="ARBA" id="ARBA00022694"/>
    </source>
</evidence>
<evidence type="ECO:0000256" key="8">
    <source>
        <dbReference type="ARBA" id="ARBA00022842"/>
    </source>
</evidence>
<dbReference type="InterPro" id="IPR018022">
    <property type="entry name" value="IPT"/>
</dbReference>
<feature type="region of interest" description="Interaction with substrate tRNA" evidence="10">
    <location>
        <begin position="36"/>
        <end position="39"/>
    </location>
</feature>
<dbReference type="RefSeq" id="WP_253766008.1">
    <property type="nucleotide sequence ID" value="NZ_BAAAVE010000016.1"/>
</dbReference>
<evidence type="ECO:0000256" key="3">
    <source>
        <dbReference type="ARBA" id="ARBA00005842"/>
    </source>
</evidence>
<feature type="site" description="Interaction with substrate tRNA" evidence="10">
    <location>
        <position position="119"/>
    </location>
</feature>
<evidence type="ECO:0000256" key="1">
    <source>
        <dbReference type="ARBA" id="ARBA00001946"/>
    </source>
</evidence>
<keyword evidence="8 10" id="KW-0460">Magnesium</keyword>
<comment type="caution">
    <text evidence="14">The sequence shown here is derived from an EMBL/GenBank/DDBJ whole genome shotgun (WGS) entry which is preliminary data.</text>
</comment>
<evidence type="ECO:0000256" key="13">
    <source>
        <dbReference type="RuleBase" id="RU003785"/>
    </source>
</evidence>
<keyword evidence="5 10" id="KW-0819">tRNA processing</keyword>
<dbReference type="EMBL" id="JAMZEC010000001">
    <property type="protein sequence ID" value="MCP2344876.1"/>
    <property type="molecule type" value="Genomic_DNA"/>
</dbReference>
<comment type="caution">
    <text evidence="10">Lacks conserved residue(s) required for the propagation of feature annotation.</text>
</comment>
<dbReference type="InterPro" id="IPR039657">
    <property type="entry name" value="Dimethylallyltransferase"/>
</dbReference>
<organism evidence="14 15">
    <name type="scientific">Nonomuraea roseoviolacea subsp. carminata</name>
    <dbReference type="NCBI Taxonomy" id="160689"/>
    <lineage>
        <taxon>Bacteria</taxon>
        <taxon>Bacillati</taxon>
        <taxon>Actinomycetota</taxon>
        <taxon>Actinomycetes</taxon>
        <taxon>Streptosporangiales</taxon>
        <taxon>Streptosporangiaceae</taxon>
        <taxon>Nonomuraea</taxon>
    </lineage>
</organism>
<dbReference type="Gene3D" id="3.40.50.300">
    <property type="entry name" value="P-loop containing nucleotide triphosphate hydrolases"/>
    <property type="match status" value="1"/>
</dbReference>
<name>A0ABT1JSZ6_9ACTN</name>
<dbReference type="PANTHER" id="PTHR11088:SF60">
    <property type="entry name" value="TRNA DIMETHYLALLYLTRANSFERASE"/>
    <property type="match status" value="1"/>
</dbReference>
<dbReference type="NCBIfam" id="TIGR00174">
    <property type="entry name" value="miaA"/>
    <property type="match status" value="1"/>
</dbReference>
<comment type="similarity">
    <text evidence="3 10 13">Belongs to the IPP transferase family.</text>
</comment>